<feature type="transmembrane region" description="Helical" evidence="5">
    <location>
        <begin position="12"/>
        <end position="30"/>
    </location>
</feature>
<gene>
    <name evidence="7" type="ORF">ACFSDA_10560</name>
</gene>
<keyword evidence="4 5" id="KW-0472">Membrane</keyword>
<keyword evidence="3 5" id="KW-1133">Transmembrane helix</keyword>
<evidence type="ECO:0000259" key="6">
    <source>
        <dbReference type="Pfam" id="PF01794"/>
    </source>
</evidence>
<sequence>MDEVLWATARASGVVALVLLTLSVVLGILTRGGRPMIGLPRFAVAHLHRDASLLATAFLTLHVVALLGDSYAGLRLVDLMVPFLAARDALWQGLGTTALDLLLAVIVTALLRRRLPAAVFRTVHLAVLPLWGIALLHALGSGTDAGTLWFRVLAAASAAIVLAATLWRLLAPSFRTHPAARARRTPERSLR</sequence>
<evidence type="ECO:0000313" key="7">
    <source>
        <dbReference type="EMBL" id="MFD1835516.1"/>
    </source>
</evidence>
<evidence type="ECO:0000256" key="1">
    <source>
        <dbReference type="ARBA" id="ARBA00004141"/>
    </source>
</evidence>
<comment type="subcellular location">
    <subcellularLocation>
        <location evidence="1">Membrane</location>
        <topology evidence="1">Multi-pass membrane protein</topology>
    </subcellularLocation>
</comment>
<accession>A0ABW4Q1F4</accession>
<feature type="transmembrane region" description="Helical" evidence="5">
    <location>
        <begin position="123"/>
        <end position="142"/>
    </location>
</feature>
<feature type="transmembrane region" description="Helical" evidence="5">
    <location>
        <begin position="89"/>
        <end position="111"/>
    </location>
</feature>
<feature type="transmembrane region" description="Helical" evidence="5">
    <location>
        <begin position="148"/>
        <end position="171"/>
    </location>
</feature>
<proteinExistence type="predicted"/>
<name>A0ABW4Q1F4_9MICO</name>
<dbReference type="EMBL" id="JBHUFL010000002">
    <property type="protein sequence ID" value="MFD1835516.1"/>
    <property type="molecule type" value="Genomic_DNA"/>
</dbReference>
<dbReference type="Proteomes" id="UP001597280">
    <property type="component" value="Unassembled WGS sequence"/>
</dbReference>
<feature type="transmembrane region" description="Helical" evidence="5">
    <location>
        <begin position="51"/>
        <end position="69"/>
    </location>
</feature>
<dbReference type="Pfam" id="PF01794">
    <property type="entry name" value="Ferric_reduct"/>
    <property type="match status" value="1"/>
</dbReference>
<organism evidence="7 8">
    <name type="scientific">Brachybacterium rhamnosum</name>
    <dbReference type="NCBI Taxonomy" id="173361"/>
    <lineage>
        <taxon>Bacteria</taxon>
        <taxon>Bacillati</taxon>
        <taxon>Actinomycetota</taxon>
        <taxon>Actinomycetes</taxon>
        <taxon>Micrococcales</taxon>
        <taxon>Dermabacteraceae</taxon>
        <taxon>Brachybacterium</taxon>
    </lineage>
</organism>
<dbReference type="RefSeq" id="WP_343904535.1">
    <property type="nucleotide sequence ID" value="NZ_BAAAIS010000002.1"/>
</dbReference>
<keyword evidence="8" id="KW-1185">Reference proteome</keyword>
<protein>
    <submittedName>
        <fullName evidence="7">Ferric reductase-like transmembrane domain-containing protein</fullName>
    </submittedName>
</protein>
<evidence type="ECO:0000313" key="8">
    <source>
        <dbReference type="Proteomes" id="UP001597280"/>
    </source>
</evidence>
<feature type="domain" description="Ferric oxidoreductase" evidence="6">
    <location>
        <begin position="12"/>
        <end position="131"/>
    </location>
</feature>
<evidence type="ECO:0000256" key="4">
    <source>
        <dbReference type="ARBA" id="ARBA00023136"/>
    </source>
</evidence>
<evidence type="ECO:0000256" key="2">
    <source>
        <dbReference type="ARBA" id="ARBA00022692"/>
    </source>
</evidence>
<dbReference type="InterPro" id="IPR013130">
    <property type="entry name" value="Fe3_Rdtase_TM_dom"/>
</dbReference>
<evidence type="ECO:0000256" key="3">
    <source>
        <dbReference type="ARBA" id="ARBA00022989"/>
    </source>
</evidence>
<keyword evidence="2 5" id="KW-0812">Transmembrane</keyword>
<evidence type="ECO:0000256" key="5">
    <source>
        <dbReference type="SAM" id="Phobius"/>
    </source>
</evidence>
<reference evidence="8" key="1">
    <citation type="journal article" date="2019" name="Int. J. Syst. Evol. Microbiol.">
        <title>The Global Catalogue of Microorganisms (GCM) 10K type strain sequencing project: providing services to taxonomists for standard genome sequencing and annotation.</title>
        <authorList>
            <consortium name="The Broad Institute Genomics Platform"/>
            <consortium name="The Broad Institute Genome Sequencing Center for Infectious Disease"/>
            <person name="Wu L."/>
            <person name="Ma J."/>
        </authorList>
    </citation>
    <scope>NUCLEOTIDE SEQUENCE [LARGE SCALE GENOMIC DNA]</scope>
    <source>
        <strain evidence="8">JCM 11650</strain>
    </source>
</reference>
<comment type="caution">
    <text evidence="7">The sequence shown here is derived from an EMBL/GenBank/DDBJ whole genome shotgun (WGS) entry which is preliminary data.</text>
</comment>